<gene>
    <name evidence="2" type="ORF">NK6_7291</name>
</gene>
<feature type="region of interest" description="Disordered" evidence="1">
    <location>
        <begin position="106"/>
        <end position="186"/>
    </location>
</feature>
<feature type="compositionally biased region" description="Basic residues" evidence="1">
    <location>
        <begin position="121"/>
        <end position="130"/>
    </location>
</feature>
<protein>
    <submittedName>
        <fullName evidence="2">Uncharacterized protein</fullName>
    </submittedName>
</protein>
<proteinExistence type="predicted"/>
<reference evidence="2 3" key="1">
    <citation type="submission" date="2014-11" db="EMBL/GenBank/DDBJ databases">
        <title>Symbiosis island explosion on the genome of extra-slow-growing strains of soybean bradyrhizobia with massive insertion sequences.</title>
        <authorList>
            <person name="Iida T."/>
            <person name="Minamisawa K."/>
        </authorList>
    </citation>
    <scope>NUCLEOTIDE SEQUENCE [LARGE SCALE GENOMIC DNA]</scope>
    <source>
        <strain evidence="2 3">NK6</strain>
    </source>
</reference>
<evidence type="ECO:0000313" key="2">
    <source>
        <dbReference type="EMBL" id="BAR60442.1"/>
    </source>
</evidence>
<dbReference type="EMBL" id="AP014685">
    <property type="protein sequence ID" value="BAR60442.1"/>
    <property type="molecule type" value="Genomic_DNA"/>
</dbReference>
<feature type="compositionally biased region" description="Basic residues" evidence="1">
    <location>
        <begin position="153"/>
        <end position="168"/>
    </location>
</feature>
<dbReference type="Proteomes" id="UP000063308">
    <property type="component" value="Chromosome"/>
</dbReference>
<sequence>MVLRLPDLLPDPLDGAGKLQDRARGLRHSAVLPVLPLDHRKLRDRAGAERLSAPRHELGHHRGRLDAHCALDRHPGGLVDGVRADQAHQGHPALDALDQDDAAGRRAGADLPDLQDLRPARFPHRPRLHPVPRQSADRDLDAVHLFQGDPARHPRSRAHGWRHHRPRAGLRADADGDPGHRPCCSI</sequence>
<evidence type="ECO:0000256" key="1">
    <source>
        <dbReference type="SAM" id="MobiDB-lite"/>
    </source>
</evidence>
<name>A0A0E4BUG2_9BRAD</name>
<accession>A0A0E4BUG2</accession>
<evidence type="ECO:0000313" key="3">
    <source>
        <dbReference type="Proteomes" id="UP000063308"/>
    </source>
</evidence>
<dbReference type="AlphaFoldDB" id="A0A0E4BUG2"/>
<organism evidence="2 3">
    <name type="scientific">Bradyrhizobium diazoefficiens</name>
    <dbReference type="NCBI Taxonomy" id="1355477"/>
    <lineage>
        <taxon>Bacteria</taxon>
        <taxon>Pseudomonadati</taxon>
        <taxon>Pseudomonadota</taxon>
        <taxon>Alphaproteobacteria</taxon>
        <taxon>Hyphomicrobiales</taxon>
        <taxon>Nitrobacteraceae</taxon>
        <taxon>Bradyrhizobium</taxon>
    </lineage>
</organism>
<feature type="compositionally biased region" description="Basic and acidic residues" evidence="1">
    <location>
        <begin position="170"/>
        <end position="180"/>
    </location>
</feature>